<reference evidence="1 2" key="1">
    <citation type="submission" date="2020-08" db="EMBL/GenBank/DDBJ databases">
        <title>Novel species isolated from subtropical streams in China.</title>
        <authorList>
            <person name="Lu H."/>
        </authorList>
    </citation>
    <scope>NUCLEOTIDE SEQUENCE [LARGE SCALE GENOMIC DNA]</scope>
    <source>
        <strain evidence="1 2">KACC 16656</strain>
    </source>
</reference>
<accession>A0ABR6X3Z2</accession>
<evidence type="ECO:0000313" key="2">
    <source>
        <dbReference type="Proteomes" id="UP000648257"/>
    </source>
</evidence>
<sequence length="156" mass="17505">MMTANGFGCETIQRDFLREGFMSITKKKWRSILCINENPKQINMQGMTLGSMANLSVSYCHQIKDASNLIREIVPDVVLLDLQDSDDAEKIVQGILATDTREAIELICLANSRQIILLSAVELTNEIRIIQKPVDILMLPELVLDILDDANTELNT</sequence>
<proteinExistence type="predicted"/>
<dbReference type="EMBL" id="JACOFW010000008">
    <property type="protein sequence ID" value="MBC3807507.1"/>
    <property type="molecule type" value="Genomic_DNA"/>
</dbReference>
<name>A0ABR6X3Z2_9BURK</name>
<organism evidence="1 2">
    <name type="scientific">Undibacterium seohonense</name>
    <dbReference type="NCBI Taxonomy" id="1344950"/>
    <lineage>
        <taxon>Bacteria</taxon>
        <taxon>Pseudomonadati</taxon>
        <taxon>Pseudomonadota</taxon>
        <taxon>Betaproteobacteria</taxon>
        <taxon>Burkholderiales</taxon>
        <taxon>Oxalobacteraceae</taxon>
        <taxon>Undibacterium</taxon>
    </lineage>
</organism>
<gene>
    <name evidence="1" type="ORF">H8K52_09140</name>
</gene>
<protein>
    <recommendedName>
        <fullName evidence="3">Response regulatory domain-containing protein</fullName>
    </recommendedName>
</protein>
<keyword evidence="2" id="KW-1185">Reference proteome</keyword>
<comment type="caution">
    <text evidence="1">The sequence shown here is derived from an EMBL/GenBank/DDBJ whole genome shotgun (WGS) entry which is preliminary data.</text>
</comment>
<evidence type="ECO:0000313" key="1">
    <source>
        <dbReference type="EMBL" id="MBC3807507.1"/>
    </source>
</evidence>
<dbReference type="SUPFAM" id="SSF52172">
    <property type="entry name" value="CheY-like"/>
    <property type="match status" value="1"/>
</dbReference>
<dbReference type="Proteomes" id="UP000648257">
    <property type="component" value="Unassembled WGS sequence"/>
</dbReference>
<dbReference type="InterPro" id="IPR011006">
    <property type="entry name" value="CheY-like_superfamily"/>
</dbReference>
<evidence type="ECO:0008006" key="3">
    <source>
        <dbReference type="Google" id="ProtNLM"/>
    </source>
</evidence>
<dbReference type="RefSeq" id="WP_186922596.1">
    <property type="nucleotide sequence ID" value="NZ_JACOFW010000008.1"/>
</dbReference>